<dbReference type="AlphaFoldDB" id="A0A835GWE7"/>
<keyword evidence="3" id="KW-1185">Reference proteome</keyword>
<comment type="caution">
    <text evidence="2">The sequence shown here is derived from an EMBL/GenBank/DDBJ whole genome shotgun (WGS) entry which is preliminary data.</text>
</comment>
<dbReference type="Pfam" id="PF03478">
    <property type="entry name" value="Beta-prop_KIB1-4"/>
    <property type="match status" value="1"/>
</dbReference>
<gene>
    <name evidence="2" type="ORF">IFM89_007307</name>
</gene>
<feature type="domain" description="KIB1-4 beta-propeller" evidence="1">
    <location>
        <begin position="19"/>
        <end position="63"/>
    </location>
</feature>
<dbReference type="InterPro" id="IPR005174">
    <property type="entry name" value="KIB1-4_b-propeller"/>
</dbReference>
<reference evidence="2 3" key="1">
    <citation type="submission" date="2020-10" db="EMBL/GenBank/DDBJ databases">
        <title>The Coptis chinensis genome and diversification of protoberbering-type alkaloids.</title>
        <authorList>
            <person name="Wang B."/>
            <person name="Shu S."/>
            <person name="Song C."/>
            <person name="Liu Y."/>
        </authorList>
    </citation>
    <scope>NUCLEOTIDE SEQUENCE [LARGE SCALE GENOMIC DNA]</scope>
    <source>
        <strain evidence="2">HL-2020</strain>
        <tissue evidence="2">Leaf</tissue>
    </source>
</reference>
<name>A0A835GWE7_9MAGN</name>
<sequence>MLPEALVDSGWILLKLSGWKSIVSLIVHCVGVNDSFSVVASEFPGCKEDCIYFFTGEDKGVFNLQDGTIQTICPSDSKFISPQPIRFSANPC</sequence>
<accession>A0A835GWE7</accession>
<organism evidence="2 3">
    <name type="scientific">Coptis chinensis</name>
    <dbReference type="NCBI Taxonomy" id="261450"/>
    <lineage>
        <taxon>Eukaryota</taxon>
        <taxon>Viridiplantae</taxon>
        <taxon>Streptophyta</taxon>
        <taxon>Embryophyta</taxon>
        <taxon>Tracheophyta</taxon>
        <taxon>Spermatophyta</taxon>
        <taxon>Magnoliopsida</taxon>
        <taxon>Ranunculales</taxon>
        <taxon>Ranunculaceae</taxon>
        <taxon>Coptidoideae</taxon>
        <taxon>Coptis</taxon>
    </lineage>
</organism>
<proteinExistence type="predicted"/>
<evidence type="ECO:0000259" key="1">
    <source>
        <dbReference type="Pfam" id="PF03478"/>
    </source>
</evidence>
<protein>
    <recommendedName>
        <fullName evidence="1">KIB1-4 beta-propeller domain-containing protein</fullName>
    </recommendedName>
</protein>
<dbReference type="OrthoDB" id="642536at2759"/>
<evidence type="ECO:0000313" key="2">
    <source>
        <dbReference type="EMBL" id="KAF9588066.1"/>
    </source>
</evidence>
<dbReference type="Proteomes" id="UP000631114">
    <property type="component" value="Unassembled WGS sequence"/>
</dbReference>
<evidence type="ECO:0000313" key="3">
    <source>
        <dbReference type="Proteomes" id="UP000631114"/>
    </source>
</evidence>
<dbReference type="EMBL" id="JADFTS010000009">
    <property type="protein sequence ID" value="KAF9588066.1"/>
    <property type="molecule type" value="Genomic_DNA"/>
</dbReference>